<evidence type="ECO:0000313" key="2">
    <source>
        <dbReference type="EMBL" id="CAE2222827.1"/>
    </source>
</evidence>
<proteinExistence type="predicted"/>
<dbReference type="AlphaFoldDB" id="A0A6U1UX46"/>
<protein>
    <submittedName>
        <fullName evidence="1">Uncharacterized protein</fullName>
    </submittedName>
</protein>
<dbReference type="EMBL" id="HBKP01013834">
    <property type="protein sequence ID" value="CAE2222827.1"/>
    <property type="molecule type" value="Transcribed_RNA"/>
</dbReference>
<accession>A0A6U1UX46</accession>
<name>A0A6U1UX46_9EUKA</name>
<gene>
    <name evidence="1" type="ORF">VSP0166_LOCUS9846</name>
    <name evidence="2" type="ORF">VSP0166_LOCUS9847</name>
</gene>
<organism evidence="1">
    <name type="scientific">Vannella robusta</name>
    <dbReference type="NCBI Taxonomy" id="1487602"/>
    <lineage>
        <taxon>Eukaryota</taxon>
        <taxon>Amoebozoa</taxon>
        <taxon>Discosea</taxon>
        <taxon>Flabellinia</taxon>
        <taxon>Vannellidae</taxon>
        <taxon>Vannella</taxon>
    </lineage>
</organism>
<dbReference type="EMBL" id="HBKP01013833">
    <property type="protein sequence ID" value="CAE2222825.1"/>
    <property type="molecule type" value="Transcribed_RNA"/>
</dbReference>
<reference evidence="1" key="1">
    <citation type="submission" date="2021-01" db="EMBL/GenBank/DDBJ databases">
        <authorList>
            <person name="Corre E."/>
            <person name="Pelletier E."/>
            <person name="Niang G."/>
            <person name="Scheremetjew M."/>
            <person name="Finn R."/>
            <person name="Kale V."/>
            <person name="Holt S."/>
            <person name="Cochrane G."/>
            <person name="Meng A."/>
            <person name="Brown T."/>
            <person name="Cohen L."/>
        </authorList>
    </citation>
    <scope>NUCLEOTIDE SEQUENCE</scope>
    <source>
        <strain evidence="1">DIVA3 518/3/11/1/6</strain>
    </source>
</reference>
<sequence>MQQTTHLPPEYRKAAIVVDNFLASQYILRPRKMIHQSILEEGNIQMIERRFNSRDIPDGSTWRWNQTKGRKKVFLPTGVTADFYKMIPRNKTGNPTEKVPSYKLWCFQLTFPKGTKTHLLYCEKGVSPIPSINELFFLHEFMDPQVALQLWPGY</sequence>
<evidence type="ECO:0000313" key="1">
    <source>
        <dbReference type="EMBL" id="CAE2222825.1"/>
    </source>
</evidence>